<evidence type="ECO:0000313" key="3">
    <source>
        <dbReference type="Proteomes" id="UP000295510"/>
    </source>
</evidence>
<comment type="caution">
    <text evidence="2">The sequence shown here is derived from an EMBL/GenBank/DDBJ whole genome shotgun (WGS) entry which is preliminary data.</text>
</comment>
<gene>
    <name evidence="2" type="ORF">DFR43_11530</name>
</gene>
<proteinExistence type="predicted"/>
<name>A0A4R6U7E0_9BURK</name>
<keyword evidence="3" id="KW-1185">Reference proteome</keyword>
<organism evidence="2 3">
    <name type="scientific">Tepidicella xavieri</name>
    <dbReference type="NCBI Taxonomy" id="360241"/>
    <lineage>
        <taxon>Bacteria</taxon>
        <taxon>Pseudomonadati</taxon>
        <taxon>Pseudomonadota</taxon>
        <taxon>Betaproteobacteria</taxon>
        <taxon>Burkholderiales</taxon>
        <taxon>Tepidicella</taxon>
    </lineage>
</organism>
<feature type="transmembrane region" description="Helical" evidence="1">
    <location>
        <begin position="50"/>
        <end position="83"/>
    </location>
</feature>
<accession>A0A4R6U7E0</accession>
<dbReference type="PIRSF" id="PIRSF033239">
    <property type="entry name" value="ExoD"/>
    <property type="match status" value="1"/>
</dbReference>
<evidence type="ECO:0000313" key="2">
    <source>
        <dbReference type="EMBL" id="TDQ40639.1"/>
    </source>
</evidence>
<protein>
    <recommendedName>
        <fullName evidence="4">Exopolysaccharide synthesis protein ExoD</fullName>
    </recommendedName>
</protein>
<reference evidence="2 3" key="1">
    <citation type="submission" date="2019-03" db="EMBL/GenBank/DDBJ databases">
        <title>Genomic Encyclopedia of Type Strains, Phase IV (KMG-IV): sequencing the most valuable type-strain genomes for metagenomic binning, comparative biology and taxonomic classification.</title>
        <authorList>
            <person name="Goeker M."/>
        </authorList>
    </citation>
    <scope>NUCLEOTIDE SEQUENCE [LARGE SCALE GENOMIC DNA]</scope>
    <source>
        <strain evidence="2 3">DSM 19605</strain>
    </source>
</reference>
<feature type="transmembrane region" description="Helical" evidence="1">
    <location>
        <begin position="139"/>
        <end position="156"/>
    </location>
</feature>
<dbReference type="PANTHER" id="PTHR41795:SF1">
    <property type="entry name" value="EXOPOLYSACCHARIDE SYNTHESIS PROTEIN"/>
    <property type="match status" value="1"/>
</dbReference>
<keyword evidence="1" id="KW-1133">Transmembrane helix</keyword>
<dbReference type="AlphaFoldDB" id="A0A4R6U7E0"/>
<keyword evidence="1" id="KW-0812">Transmembrane</keyword>
<evidence type="ECO:0008006" key="4">
    <source>
        <dbReference type="Google" id="ProtNLM"/>
    </source>
</evidence>
<evidence type="ECO:0000256" key="1">
    <source>
        <dbReference type="SAM" id="Phobius"/>
    </source>
</evidence>
<keyword evidence="1" id="KW-0472">Membrane</keyword>
<dbReference type="OrthoDB" id="8897815at2"/>
<dbReference type="EMBL" id="SNYL01000015">
    <property type="protein sequence ID" value="TDQ40639.1"/>
    <property type="molecule type" value="Genomic_DNA"/>
</dbReference>
<dbReference type="InterPro" id="IPR010331">
    <property type="entry name" value="ExoD"/>
</dbReference>
<dbReference type="Pfam" id="PF06055">
    <property type="entry name" value="ExoD"/>
    <property type="match status" value="1"/>
</dbReference>
<dbReference type="Proteomes" id="UP000295510">
    <property type="component" value="Unassembled WGS sequence"/>
</dbReference>
<feature type="transmembrane region" description="Helical" evidence="1">
    <location>
        <begin position="191"/>
        <end position="212"/>
    </location>
</feature>
<dbReference type="PANTHER" id="PTHR41795">
    <property type="entry name" value="EXOPOLYSACCHARIDE SYNTHESIS PROTEIN"/>
    <property type="match status" value="1"/>
</dbReference>
<sequence length="213" mass="23760">MAMQPSPEPSTLAATFRAALQHYRSRCAHGDGPRLSLAELVRLHGHSSAHVLLIVMAALSMVPMAGAGNVMGFGMLAMAWALWRGHDDIHLPRRIGEMALGRRWADRVLDALVWLYGMAERWLRPRWHYLLHRATRYWWSAWIVAMTGIIFLPLPLGNVLPSLSLMLLALGWMFRDGVALVAAMLTGATAMAYTALFWGVVVQAMGSVYRWLA</sequence>